<dbReference type="Pfam" id="PF20154">
    <property type="entry name" value="LNT_N"/>
    <property type="match status" value="1"/>
</dbReference>
<evidence type="ECO:0000313" key="11">
    <source>
        <dbReference type="EMBL" id="UWN56629.1"/>
    </source>
</evidence>
<dbReference type="InterPro" id="IPR003010">
    <property type="entry name" value="C-N_Hydrolase"/>
</dbReference>
<dbReference type="RefSeq" id="WP_019246664.1">
    <property type="nucleotide sequence ID" value="NZ_CAPH01000018.1"/>
</dbReference>
<evidence type="ECO:0000256" key="1">
    <source>
        <dbReference type="ARBA" id="ARBA00004651"/>
    </source>
</evidence>
<dbReference type="GeneID" id="82891705"/>
<comment type="catalytic activity">
    <reaction evidence="9">
        <text>N-terminal S-1,2-diacyl-sn-glyceryl-L-cysteinyl-[lipoprotein] + a glycerophospholipid = N-acyl-S-1,2-diacyl-sn-glyceryl-L-cysteinyl-[lipoprotein] + a 2-acyl-sn-glycero-3-phospholipid + H(+)</text>
        <dbReference type="Rhea" id="RHEA:48228"/>
        <dbReference type="Rhea" id="RHEA-COMP:14681"/>
        <dbReference type="Rhea" id="RHEA-COMP:14684"/>
        <dbReference type="ChEBI" id="CHEBI:15378"/>
        <dbReference type="ChEBI" id="CHEBI:136912"/>
        <dbReference type="ChEBI" id="CHEBI:140656"/>
        <dbReference type="ChEBI" id="CHEBI:140657"/>
        <dbReference type="ChEBI" id="CHEBI:140660"/>
        <dbReference type="EC" id="2.3.1.269"/>
    </reaction>
</comment>
<comment type="pathway">
    <text evidence="9">Protein modification; lipoprotein biosynthesis (N-acyl transfer).</text>
</comment>
<dbReference type="PROSITE" id="PS50263">
    <property type="entry name" value="CN_HYDROLASE"/>
    <property type="match status" value="1"/>
</dbReference>
<dbReference type="PANTHER" id="PTHR38686:SF1">
    <property type="entry name" value="APOLIPOPROTEIN N-ACYLTRANSFERASE"/>
    <property type="match status" value="1"/>
</dbReference>
<evidence type="ECO:0000256" key="5">
    <source>
        <dbReference type="ARBA" id="ARBA00022692"/>
    </source>
</evidence>
<sequence>MLKRILYTLLSVLLLSLPWLGGSALTLFVAFVPLLWVEHSLAGQTGRRGKPRRFWPYVVSAFVLWWLATVWWVGYAAVIGVVAATVVGATQMSVVFLVYHAVLRRARRALAWTVLVSGWIAYETLFINGEISFPWLVLGNAFAQDVRLVQWYEWTGALGGSLWVLVTNLLVFEAIRRPRGWRGWAAPALAFVVPAAVSLTMYATYREPERTVRVTVVQPNIDPYYEKFVLKQAEQRGILLSLMAQAPEDVDFIVAPETAIDEDFWEKSIGRAPAIAQFRDFVRERYPSALVVTGANTLRRYPSEREASPTARCNRDSTLWYDIFNSALGIDSSERIGIHHKAKLVIGAEMTPYYSALKKLKFLTVDLGGISGQLGMDSVRRVFASPRGVWGGPAICYEAIYGEYFTEFVRRGAELMFVISNDGWWDDTPGYRYLFAYSRLRAIENRRSIARSANTGRSGFIDQRGDVGETLGWDERGALTAELSLNDRLTFYTRYGDVIGRLAGYVFVLSLLYFMAYRVRRRSHLVE</sequence>
<organism evidence="11 12">
    <name type="scientific">Alistipes ihumii AP11</name>
    <dbReference type="NCBI Taxonomy" id="1211813"/>
    <lineage>
        <taxon>Bacteria</taxon>
        <taxon>Pseudomonadati</taxon>
        <taxon>Bacteroidota</taxon>
        <taxon>Bacteroidia</taxon>
        <taxon>Bacteroidales</taxon>
        <taxon>Rikenellaceae</taxon>
        <taxon>Alistipes</taxon>
    </lineage>
</organism>
<feature type="transmembrane region" description="Helical" evidence="9">
    <location>
        <begin position="498"/>
        <end position="517"/>
    </location>
</feature>
<feature type="transmembrane region" description="Helical" evidence="9">
    <location>
        <begin position="151"/>
        <end position="172"/>
    </location>
</feature>
<keyword evidence="8 9" id="KW-0012">Acyltransferase</keyword>
<dbReference type="InterPro" id="IPR036526">
    <property type="entry name" value="C-N_Hydrolase_sf"/>
</dbReference>
<dbReference type="NCBIfam" id="TIGR00546">
    <property type="entry name" value="lnt"/>
    <property type="match status" value="1"/>
</dbReference>
<keyword evidence="3 9" id="KW-1003">Cell membrane</keyword>
<dbReference type="CDD" id="cd07571">
    <property type="entry name" value="ALP_N-acyl_transferase"/>
    <property type="match status" value="1"/>
</dbReference>
<protein>
    <recommendedName>
        <fullName evidence="9">Apolipoprotein N-acyltransferase</fullName>
        <shortName evidence="9">ALP N-acyltransferase</shortName>
        <ecNumber evidence="9">2.3.1.269</ecNumber>
    </recommendedName>
</protein>
<comment type="subcellular location">
    <subcellularLocation>
        <location evidence="1 9">Cell membrane</location>
        <topology evidence="1 9">Multi-pass membrane protein</topology>
    </subcellularLocation>
</comment>
<evidence type="ECO:0000256" key="6">
    <source>
        <dbReference type="ARBA" id="ARBA00022989"/>
    </source>
</evidence>
<evidence type="ECO:0000313" key="12">
    <source>
        <dbReference type="Proteomes" id="UP001059295"/>
    </source>
</evidence>
<keyword evidence="7 9" id="KW-0472">Membrane</keyword>
<accession>A0ABY5UYY4</accession>
<keyword evidence="6 9" id="KW-1133">Transmembrane helix</keyword>
<reference evidence="11" key="1">
    <citation type="journal article" date="2022" name="Cell">
        <title>Design, construction, and in vivo augmentation of a complex gut microbiome.</title>
        <authorList>
            <person name="Cheng A.G."/>
            <person name="Ho P.Y."/>
            <person name="Aranda-Diaz A."/>
            <person name="Jain S."/>
            <person name="Yu F.B."/>
            <person name="Meng X."/>
            <person name="Wang M."/>
            <person name="Iakiviak M."/>
            <person name="Nagashima K."/>
            <person name="Zhao A."/>
            <person name="Murugkar P."/>
            <person name="Patil A."/>
            <person name="Atabakhsh K."/>
            <person name="Weakley A."/>
            <person name="Yan J."/>
            <person name="Brumbaugh A.R."/>
            <person name="Higginbottom S."/>
            <person name="Dimas A."/>
            <person name="Shiver A.L."/>
            <person name="Deutschbauer A."/>
            <person name="Neff N."/>
            <person name="Sonnenburg J.L."/>
            <person name="Huang K.C."/>
            <person name="Fischbach M.A."/>
        </authorList>
    </citation>
    <scope>NUCLEOTIDE SEQUENCE</scope>
    <source>
        <strain evidence="11">AP11</strain>
    </source>
</reference>
<evidence type="ECO:0000256" key="7">
    <source>
        <dbReference type="ARBA" id="ARBA00023136"/>
    </source>
</evidence>
<comment type="function">
    <text evidence="9">Catalyzes the phospholipid dependent N-acylation of the N-terminal cysteine of apolipoprotein, the last step in lipoprotein maturation.</text>
</comment>
<dbReference type="HAMAP" id="MF_01148">
    <property type="entry name" value="Lnt"/>
    <property type="match status" value="1"/>
</dbReference>
<feature type="transmembrane region" description="Helical" evidence="9">
    <location>
        <begin position="54"/>
        <end position="73"/>
    </location>
</feature>
<dbReference type="EC" id="2.3.1.269" evidence="9"/>
<evidence type="ECO:0000256" key="4">
    <source>
        <dbReference type="ARBA" id="ARBA00022679"/>
    </source>
</evidence>
<dbReference type="PANTHER" id="PTHR38686">
    <property type="entry name" value="APOLIPOPROTEIN N-ACYLTRANSFERASE"/>
    <property type="match status" value="1"/>
</dbReference>
<feature type="domain" description="CN hydrolase" evidence="10">
    <location>
        <begin position="212"/>
        <end position="485"/>
    </location>
</feature>
<dbReference type="Pfam" id="PF00795">
    <property type="entry name" value="CN_hydrolase"/>
    <property type="match status" value="1"/>
</dbReference>
<dbReference type="Gene3D" id="3.60.110.10">
    <property type="entry name" value="Carbon-nitrogen hydrolase"/>
    <property type="match status" value="1"/>
</dbReference>
<evidence type="ECO:0000256" key="9">
    <source>
        <dbReference type="HAMAP-Rule" id="MF_01148"/>
    </source>
</evidence>
<proteinExistence type="inferred from homology"/>
<evidence type="ECO:0000256" key="8">
    <source>
        <dbReference type="ARBA" id="ARBA00023315"/>
    </source>
</evidence>
<feature type="transmembrane region" description="Helical" evidence="9">
    <location>
        <begin position="79"/>
        <end position="102"/>
    </location>
</feature>
<keyword evidence="5 9" id="KW-0812">Transmembrane</keyword>
<evidence type="ECO:0000256" key="3">
    <source>
        <dbReference type="ARBA" id="ARBA00022475"/>
    </source>
</evidence>
<dbReference type="InterPro" id="IPR004563">
    <property type="entry name" value="Apolipo_AcylTrfase"/>
</dbReference>
<gene>
    <name evidence="9 11" type="primary">lnt</name>
    <name evidence="11" type="ORF">NQ491_08185</name>
</gene>
<dbReference type="InterPro" id="IPR045378">
    <property type="entry name" value="LNT_N"/>
</dbReference>
<dbReference type="SUPFAM" id="SSF56317">
    <property type="entry name" value="Carbon-nitrogen hydrolase"/>
    <property type="match status" value="1"/>
</dbReference>
<evidence type="ECO:0000259" key="10">
    <source>
        <dbReference type="PROSITE" id="PS50263"/>
    </source>
</evidence>
<feature type="transmembrane region" description="Helical" evidence="9">
    <location>
        <begin position="6"/>
        <end position="34"/>
    </location>
</feature>
<keyword evidence="12" id="KW-1185">Reference proteome</keyword>
<feature type="transmembrane region" description="Helical" evidence="9">
    <location>
        <begin position="109"/>
        <end position="131"/>
    </location>
</feature>
<feature type="transmembrane region" description="Helical" evidence="9">
    <location>
        <begin position="184"/>
        <end position="205"/>
    </location>
</feature>
<name>A0ABY5UYY4_9BACT</name>
<dbReference type="EMBL" id="CP102294">
    <property type="protein sequence ID" value="UWN56629.1"/>
    <property type="molecule type" value="Genomic_DNA"/>
</dbReference>
<comment type="similarity">
    <text evidence="2 9">Belongs to the CN hydrolase family. Apolipoprotein N-acyltransferase subfamily.</text>
</comment>
<dbReference type="Proteomes" id="UP001059295">
    <property type="component" value="Chromosome"/>
</dbReference>
<keyword evidence="4 9" id="KW-0808">Transferase</keyword>
<evidence type="ECO:0000256" key="2">
    <source>
        <dbReference type="ARBA" id="ARBA00010065"/>
    </source>
</evidence>